<protein>
    <recommendedName>
        <fullName evidence="3">Fe2OG dioxygenase domain-containing protein</fullName>
    </recommendedName>
</protein>
<evidence type="ECO:0000256" key="1">
    <source>
        <dbReference type="ARBA" id="ARBA00007879"/>
    </source>
</evidence>
<dbReference type="Pfam" id="PF03171">
    <property type="entry name" value="2OG-FeII_Oxy"/>
    <property type="match status" value="1"/>
</dbReference>
<dbReference type="InterPro" id="IPR044861">
    <property type="entry name" value="IPNS-like_FE2OG_OXY"/>
</dbReference>
<dbReference type="InterPro" id="IPR044842">
    <property type="entry name" value="ALKBH9B/ALKBH10B-like"/>
</dbReference>
<reference evidence="4" key="1">
    <citation type="submission" date="2020-07" db="EMBL/GenBank/DDBJ databases">
        <title>Genome sequence and genetic diversity analysis of an under-domesticated orphan crop, white fonio (Digitaria exilis).</title>
        <authorList>
            <person name="Bennetzen J.L."/>
            <person name="Chen S."/>
            <person name="Ma X."/>
            <person name="Wang X."/>
            <person name="Yssel A.E.J."/>
            <person name="Chaluvadi S.R."/>
            <person name="Johnson M."/>
            <person name="Gangashetty P."/>
            <person name="Hamidou F."/>
            <person name="Sanogo M.D."/>
            <person name="Zwaenepoel A."/>
            <person name="Wallace J."/>
            <person name="Van De Peer Y."/>
            <person name="Van Deynze A."/>
        </authorList>
    </citation>
    <scope>NUCLEOTIDE SEQUENCE</scope>
    <source>
        <tissue evidence="4">Leaves</tissue>
    </source>
</reference>
<dbReference type="SUPFAM" id="SSF51197">
    <property type="entry name" value="Clavaminate synthase-like"/>
    <property type="match status" value="1"/>
</dbReference>
<sequence length="590" mass="62983">MTTAAGMPGSPVGSAAAAAAAAGGPAAPEVAARDAVIGWFRGEFAAANAMIDALCGHLAQIGGGGAEYEAAFAALHRRRANWFPVLHMQKFYPVADVTAELRRVAEARAAAAAAAGSCCYSEEEAASTVIHEPMEDLPAEPEQEHEPEPEQEPIQQDPAPETEEADAAASASASVEYHEQDAEVDSSGDSSERKAASTEDDTVADGHHTDQGSQGEHSLPESYPICSDHEECIARPERIKIQKGFVAKESVKGHMVNVVKGLKIYEDVFTTSEIVKVADFINEIRQAGRNGELSGETFIFFNKQIKGNKREIIQLGVPLFQPTTEEANCHIEPIPLVLQAVIDHLVLWRLIPESRKPNSVIINFFDEDEHSQPYFKPPHLDNPISTLLLSETTMAFGRSLVTDSNGNYKGPLTLSLKQGSLLVMRGNSADMARHVVCPSSNRRVSITFARVRPSTPMDLSPLPSPTKAMTPWQPQPGAAAPTCMAQKAPVNGGAIIGYAPAPQAVLAPTAWGMAVRAPVMMVAAAPARPMVMASSGAGAAGGNVGKRMGRSGTGVFLPWTVGPKRYNKHLPPRIQKRRFSAMMSPIEAQG</sequence>
<dbReference type="GO" id="GO:0003729">
    <property type="term" value="F:mRNA binding"/>
    <property type="evidence" value="ECO:0007669"/>
    <property type="project" value="InterPro"/>
</dbReference>
<dbReference type="PROSITE" id="PS51471">
    <property type="entry name" value="FE2OG_OXY"/>
    <property type="match status" value="1"/>
</dbReference>
<organism evidence="4 5">
    <name type="scientific">Digitaria exilis</name>
    <dbReference type="NCBI Taxonomy" id="1010633"/>
    <lineage>
        <taxon>Eukaryota</taxon>
        <taxon>Viridiplantae</taxon>
        <taxon>Streptophyta</taxon>
        <taxon>Embryophyta</taxon>
        <taxon>Tracheophyta</taxon>
        <taxon>Spermatophyta</taxon>
        <taxon>Magnoliopsida</taxon>
        <taxon>Liliopsida</taxon>
        <taxon>Poales</taxon>
        <taxon>Poaceae</taxon>
        <taxon>PACMAD clade</taxon>
        <taxon>Panicoideae</taxon>
        <taxon>Panicodae</taxon>
        <taxon>Paniceae</taxon>
        <taxon>Anthephorinae</taxon>
        <taxon>Digitaria</taxon>
    </lineage>
</organism>
<evidence type="ECO:0000313" key="5">
    <source>
        <dbReference type="Proteomes" id="UP000636709"/>
    </source>
</evidence>
<dbReference type="InterPro" id="IPR005123">
    <property type="entry name" value="Oxoglu/Fe-dep_dioxygenase_dom"/>
</dbReference>
<dbReference type="OrthoDB" id="1916097at2759"/>
<feature type="domain" description="Fe2OG dioxygenase" evidence="3">
    <location>
        <begin position="356"/>
        <end position="453"/>
    </location>
</feature>
<evidence type="ECO:0000259" key="3">
    <source>
        <dbReference type="PROSITE" id="PS51471"/>
    </source>
</evidence>
<dbReference type="Gene3D" id="2.60.120.590">
    <property type="entry name" value="Alpha-ketoglutarate-dependent dioxygenase AlkB-like"/>
    <property type="match status" value="1"/>
</dbReference>
<evidence type="ECO:0000256" key="2">
    <source>
        <dbReference type="SAM" id="MobiDB-lite"/>
    </source>
</evidence>
<feature type="region of interest" description="Disordered" evidence="2">
    <location>
        <begin position="136"/>
        <end position="223"/>
    </location>
</feature>
<proteinExistence type="inferred from homology"/>
<dbReference type="PANTHER" id="PTHR31447:SF2">
    <property type="entry name" value="RNA DEMETHYLASE ALKBH10B"/>
    <property type="match status" value="1"/>
</dbReference>
<dbReference type="InterPro" id="IPR037151">
    <property type="entry name" value="AlkB-like_sf"/>
</dbReference>
<evidence type="ECO:0000313" key="4">
    <source>
        <dbReference type="EMBL" id="KAF8765685.1"/>
    </source>
</evidence>
<dbReference type="GO" id="GO:0006402">
    <property type="term" value="P:mRNA catabolic process"/>
    <property type="evidence" value="ECO:0007669"/>
    <property type="project" value="InterPro"/>
</dbReference>
<name>A0A835FL13_9POAL</name>
<keyword evidence="5" id="KW-1185">Reference proteome</keyword>
<comment type="similarity">
    <text evidence="1">Belongs to the alkB family.</text>
</comment>
<dbReference type="GO" id="GO:0032451">
    <property type="term" value="F:demethylase activity"/>
    <property type="evidence" value="ECO:0007669"/>
    <property type="project" value="InterPro"/>
</dbReference>
<gene>
    <name evidence="4" type="ORF">HU200_008183</name>
</gene>
<comment type="caution">
    <text evidence="4">The sequence shown here is derived from an EMBL/GenBank/DDBJ whole genome shotgun (WGS) entry which is preliminary data.</text>
</comment>
<dbReference type="AlphaFoldDB" id="A0A835FL13"/>
<dbReference type="PANTHER" id="PTHR31447">
    <property type="entry name" value="HYDROXYPROLINE-RICH GLYCOPROTEIN FAMILY PROTEIN-RELATED"/>
    <property type="match status" value="1"/>
</dbReference>
<accession>A0A835FL13</accession>
<dbReference type="Proteomes" id="UP000636709">
    <property type="component" value="Unassembled WGS sequence"/>
</dbReference>
<dbReference type="EMBL" id="JACEFO010000544">
    <property type="protein sequence ID" value="KAF8765685.1"/>
    <property type="molecule type" value="Genomic_DNA"/>
</dbReference>